<proteinExistence type="predicted"/>
<evidence type="ECO:0000313" key="1">
    <source>
        <dbReference type="EMBL" id="MBO8415128.1"/>
    </source>
</evidence>
<dbReference type="Proteomes" id="UP000823631">
    <property type="component" value="Unassembled WGS sequence"/>
</dbReference>
<reference evidence="1" key="2">
    <citation type="journal article" date="2021" name="PeerJ">
        <title>Extensive microbial diversity within the chicken gut microbiome revealed by metagenomics and culture.</title>
        <authorList>
            <person name="Gilroy R."/>
            <person name="Ravi A."/>
            <person name="Getino M."/>
            <person name="Pursley I."/>
            <person name="Horton D.L."/>
            <person name="Alikhan N.F."/>
            <person name="Baker D."/>
            <person name="Gharbi K."/>
            <person name="Hall N."/>
            <person name="Watson M."/>
            <person name="Adriaenssens E.M."/>
            <person name="Foster-Nyarko E."/>
            <person name="Jarju S."/>
            <person name="Secka A."/>
            <person name="Antonio M."/>
            <person name="Oren A."/>
            <person name="Chaudhuri R.R."/>
            <person name="La Ragione R."/>
            <person name="Hildebrand F."/>
            <person name="Pallen M.J."/>
        </authorList>
    </citation>
    <scope>NUCLEOTIDE SEQUENCE</scope>
    <source>
        <strain evidence="1">17213</strain>
    </source>
</reference>
<dbReference type="EMBL" id="JADINH010000030">
    <property type="protein sequence ID" value="MBO8415128.1"/>
    <property type="molecule type" value="Genomic_DNA"/>
</dbReference>
<name>A0A9D9DB28_9GAMM</name>
<evidence type="ECO:0000313" key="2">
    <source>
        <dbReference type="Proteomes" id="UP000823631"/>
    </source>
</evidence>
<accession>A0A9D9DB28</accession>
<sequence length="105" mass="11618">MLYNLVVNHVKKAFTQAPFPALSPKTRLLGSLCNVQAAAVKLDLRSSAHFDYFQSRKTICRLFYSDLFGFTPSLLQSIDSPAAGDPIPHETCCSLYGLNRGTFSM</sequence>
<dbReference type="AlphaFoldDB" id="A0A9D9DB28"/>
<reference evidence="1" key="1">
    <citation type="submission" date="2020-10" db="EMBL/GenBank/DDBJ databases">
        <authorList>
            <person name="Gilroy R."/>
        </authorList>
    </citation>
    <scope>NUCLEOTIDE SEQUENCE</scope>
    <source>
        <strain evidence="1">17213</strain>
    </source>
</reference>
<comment type="caution">
    <text evidence="1">The sequence shown here is derived from an EMBL/GenBank/DDBJ whole genome shotgun (WGS) entry which is preliminary data.</text>
</comment>
<organism evidence="1 2">
    <name type="scientific">Candidatus Avisuccinivibrio stercorigallinarum</name>
    <dbReference type="NCBI Taxonomy" id="2840704"/>
    <lineage>
        <taxon>Bacteria</taxon>
        <taxon>Pseudomonadati</taxon>
        <taxon>Pseudomonadota</taxon>
        <taxon>Gammaproteobacteria</taxon>
        <taxon>Aeromonadales</taxon>
        <taxon>Succinivibrionaceae</taxon>
        <taxon>Succinivibrionaceae incertae sedis</taxon>
        <taxon>Candidatus Avisuccinivibrio</taxon>
    </lineage>
</organism>
<gene>
    <name evidence="1" type="ORF">IAB19_01950</name>
</gene>
<protein>
    <submittedName>
        <fullName evidence="1">Uncharacterized protein</fullName>
    </submittedName>
</protein>